<dbReference type="KEGG" id="buu:WS70_08695"/>
<protein>
    <submittedName>
        <fullName evidence="1">Aspartate carbamoyltransferase catalytic chain</fullName>
    </submittedName>
</protein>
<accession>A0A1B4FDX6</accession>
<proteinExistence type="predicted"/>
<evidence type="ECO:0000313" key="2">
    <source>
        <dbReference type="Proteomes" id="UP000062519"/>
    </source>
</evidence>
<reference evidence="1 2" key="1">
    <citation type="submission" date="2015-12" db="EMBL/GenBank/DDBJ databases">
        <title>Diversity of Burkholderia near neighbor genomes.</title>
        <authorList>
            <person name="Sahl J."/>
            <person name="Wagner D."/>
            <person name="Keim P."/>
        </authorList>
    </citation>
    <scope>NUCLEOTIDE SEQUENCE [LARGE SCALE GENOMIC DNA]</scope>
    <source>
        <strain evidence="1 2">BDU6</strain>
    </source>
</reference>
<keyword evidence="2" id="KW-1185">Reference proteome</keyword>
<dbReference type="EMBL" id="CP013386">
    <property type="protein sequence ID" value="AOJ01898.1"/>
    <property type="molecule type" value="Genomic_DNA"/>
</dbReference>
<dbReference type="Proteomes" id="UP000062519">
    <property type="component" value="Chromosome 1"/>
</dbReference>
<keyword evidence="1" id="KW-0808">Transferase</keyword>
<dbReference type="GO" id="GO:0016740">
    <property type="term" value="F:transferase activity"/>
    <property type="evidence" value="ECO:0007669"/>
    <property type="project" value="UniProtKB-KW"/>
</dbReference>
<dbReference type="RefSeq" id="WP_059597361.1">
    <property type="nucleotide sequence ID" value="NZ_CP013386.1"/>
</dbReference>
<gene>
    <name evidence="1" type="ORF">WS70_08695</name>
</gene>
<evidence type="ECO:0000313" key="1">
    <source>
        <dbReference type="EMBL" id="AOJ01898.1"/>
    </source>
</evidence>
<name>A0A1B4FDX6_9BURK</name>
<sequence length="77" mass="8904">MITKDRLAARSQQELLRVAMDQLGMTRAEFAVRLSVAARTLDKWLLPDDSPDARTMPDMGRSYVLDILQWQKKRKSI</sequence>
<organism evidence="1 2">
    <name type="scientific">Burkholderia mayonis</name>
    <dbReference type="NCBI Taxonomy" id="1385591"/>
    <lineage>
        <taxon>Bacteria</taxon>
        <taxon>Pseudomonadati</taxon>
        <taxon>Pseudomonadota</taxon>
        <taxon>Betaproteobacteria</taxon>
        <taxon>Burkholderiales</taxon>
        <taxon>Burkholderiaceae</taxon>
        <taxon>Burkholderia</taxon>
        <taxon>pseudomallei group</taxon>
    </lineage>
</organism>
<dbReference type="AlphaFoldDB" id="A0A1B4FDX6"/>